<sequence length="259" mass="30190">MGHILHLGNLVVLMLFPTVIILQKDTSISTGGALLSLFIYTVLGLKLYSYQEANSWYRQEQVTDPDLYYFLLAPTLCYQRDFPRTPSVRLNFLLHRLLEMVILTQLMVGIIQQWIGPIFQRSGSSFTFESPKISQNADTLKSFWGKLNVPFYKWHQRHLYTPLLRMRVPPYQAELLSFLLSAALCEYVIAVPLRTWRLWIFLIMMLELLVAVFLGRYLTGNYGNGLVWLCLLMGPPLAVMTYFHDHYISHRSQPSWTIY</sequence>
<comment type="caution">
    <text evidence="12">The sequence shown here is derived from an EMBL/GenBank/DDBJ whole genome shotgun (WGS) entry which is preliminary data.</text>
</comment>
<name>A0A8T2NCT2_9TELE</name>
<evidence type="ECO:0000256" key="8">
    <source>
        <dbReference type="ARBA" id="ARBA00022989"/>
    </source>
</evidence>
<evidence type="ECO:0000256" key="11">
    <source>
        <dbReference type="SAM" id="Phobius"/>
    </source>
</evidence>
<dbReference type="OrthoDB" id="10039049at2759"/>
<keyword evidence="6 11" id="KW-0812">Transmembrane</keyword>
<feature type="transmembrane region" description="Helical" evidence="11">
    <location>
        <begin position="28"/>
        <end position="48"/>
    </location>
</feature>
<organism evidence="12 13">
    <name type="scientific">Albula glossodonta</name>
    <name type="common">roundjaw bonefish</name>
    <dbReference type="NCBI Taxonomy" id="121402"/>
    <lineage>
        <taxon>Eukaryota</taxon>
        <taxon>Metazoa</taxon>
        <taxon>Chordata</taxon>
        <taxon>Craniata</taxon>
        <taxon>Vertebrata</taxon>
        <taxon>Euteleostomi</taxon>
        <taxon>Actinopterygii</taxon>
        <taxon>Neopterygii</taxon>
        <taxon>Teleostei</taxon>
        <taxon>Albuliformes</taxon>
        <taxon>Albulidae</taxon>
        <taxon>Albula</taxon>
    </lineage>
</organism>
<dbReference type="GO" id="GO:0005789">
    <property type="term" value="C:endoplasmic reticulum membrane"/>
    <property type="evidence" value="ECO:0007669"/>
    <property type="project" value="UniProtKB-SubCell"/>
</dbReference>
<evidence type="ECO:0000256" key="2">
    <source>
        <dbReference type="ARBA" id="ARBA00005189"/>
    </source>
</evidence>
<keyword evidence="13" id="KW-1185">Reference proteome</keyword>
<evidence type="ECO:0000313" key="13">
    <source>
        <dbReference type="Proteomes" id="UP000824540"/>
    </source>
</evidence>
<dbReference type="PANTHER" id="PTHR10408:SF7">
    <property type="entry name" value="DIACYLGLYCEROL O-ACYLTRANSFERASE 1"/>
    <property type="match status" value="1"/>
</dbReference>
<dbReference type="Proteomes" id="UP000824540">
    <property type="component" value="Unassembled WGS sequence"/>
</dbReference>
<dbReference type="PANTHER" id="PTHR10408">
    <property type="entry name" value="STEROL O-ACYLTRANSFERASE"/>
    <property type="match status" value="1"/>
</dbReference>
<feature type="transmembrane region" description="Helical" evidence="11">
    <location>
        <begin position="198"/>
        <end position="219"/>
    </location>
</feature>
<dbReference type="EMBL" id="JAFBMS010000073">
    <property type="protein sequence ID" value="KAG9338099.1"/>
    <property type="molecule type" value="Genomic_DNA"/>
</dbReference>
<dbReference type="GO" id="GO:0004144">
    <property type="term" value="F:diacylglycerol O-acyltransferase activity"/>
    <property type="evidence" value="ECO:0007669"/>
    <property type="project" value="UniProtKB-EC"/>
</dbReference>
<evidence type="ECO:0000256" key="6">
    <source>
        <dbReference type="ARBA" id="ARBA00022692"/>
    </source>
</evidence>
<dbReference type="InterPro" id="IPR004299">
    <property type="entry name" value="MBOAT_fam"/>
</dbReference>
<evidence type="ECO:0000256" key="3">
    <source>
        <dbReference type="ARBA" id="ARBA00009010"/>
    </source>
</evidence>
<feature type="transmembrane region" description="Helical" evidence="11">
    <location>
        <begin position="171"/>
        <end position="191"/>
    </location>
</feature>
<evidence type="ECO:0000256" key="10">
    <source>
        <dbReference type="ARBA" id="ARBA00023315"/>
    </source>
</evidence>
<comment type="similarity">
    <text evidence="3">Belongs to the membrane-bound acyltransferase family. Sterol o-acyltransferase subfamily.</text>
</comment>
<feature type="transmembrane region" description="Helical" evidence="11">
    <location>
        <begin position="225"/>
        <end position="243"/>
    </location>
</feature>
<keyword evidence="7" id="KW-0256">Endoplasmic reticulum</keyword>
<evidence type="ECO:0000256" key="9">
    <source>
        <dbReference type="ARBA" id="ARBA00023136"/>
    </source>
</evidence>
<dbReference type="GO" id="GO:0019432">
    <property type="term" value="P:triglyceride biosynthetic process"/>
    <property type="evidence" value="ECO:0007669"/>
    <property type="project" value="TreeGrafter"/>
</dbReference>
<comment type="pathway">
    <text evidence="2">Lipid metabolism.</text>
</comment>
<accession>A0A8T2NCT2</accession>
<evidence type="ECO:0000256" key="5">
    <source>
        <dbReference type="ARBA" id="ARBA00022679"/>
    </source>
</evidence>
<evidence type="ECO:0000256" key="7">
    <source>
        <dbReference type="ARBA" id="ARBA00022824"/>
    </source>
</evidence>
<evidence type="ECO:0000313" key="12">
    <source>
        <dbReference type="EMBL" id="KAG9338099.1"/>
    </source>
</evidence>
<keyword evidence="8 11" id="KW-1133">Transmembrane helix</keyword>
<keyword evidence="5" id="KW-0808">Transferase</keyword>
<keyword evidence="10" id="KW-0012">Acyltransferase</keyword>
<evidence type="ECO:0000256" key="4">
    <source>
        <dbReference type="ARBA" id="ARBA00013244"/>
    </source>
</evidence>
<dbReference type="InterPro" id="IPR014371">
    <property type="entry name" value="Oat_ACAT_DAG_ARE"/>
</dbReference>
<reference evidence="12" key="1">
    <citation type="thesis" date="2021" institute="BYU ScholarsArchive" country="Provo, UT, USA">
        <title>Applications of and Algorithms for Genome Assembly and Genomic Analyses with an Emphasis on Marine Teleosts.</title>
        <authorList>
            <person name="Pickett B.D."/>
        </authorList>
    </citation>
    <scope>NUCLEOTIDE SEQUENCE</scope>
    <source>
        <strain evidence="12">HI-2016</strain>
    </source>
</reference>
<protein>
    <recommendedName>
        <fullName evidence="4">diacylglycerol O-acyltransferase</fullName>
        <ecNumber evidence="4">2.3.1.20</ecNumber>
    </recommendedName>
</protein>
<dbReference type="Pfam" id="PF03062">
    <property type="entry name" value="MBOAT"/>
    <property type="match status" value="1"/>
</dbReference>
<comment type="subcellular location">
    <subcellularLocation>
        <location evidence="1">Endoplasmic reticulum membrane</location>
        <topology evidence="1">Multi-pass membrane protein</topology>
    </subcellularLocation>
</comment>
<dbReference type="AlphaFoldDB" id="A0A8T2NCT2"/>
<evidence type="ECO:0000256" key="1">
    <source>
        <dbReference type="ARBA" id="ARBA00004477"/>
    </source>
</evidence>
<dbReference type="EC" id="2.3.1.20" evidence="4"/>
<gene>
    <name evidence="12" type="ORF">JZ751_027070</name>
</gene>
<keyword evidence="9 11" id="KW-0472">Membrane</keyword>
<proteinExistence type="inferred from homology"/>
<feature type="transmembrane region" description="Helical" evidence="11">
    <location>
        <begin position="7"/>
        <end position="22"/>
    </location>
</feature>